<dbReference type="AlphaFoldDB" id="A0A6J8CN62"/>
<dbReference type="OrthoDB" id="6077241at2759"/>
<gene>
    <name evidence="1" type="ORF">MCOR_31211</name>
</gene>
<accession>A0A6J8CN62</accession>
<name>A0A6J8CN62_MYTCO</name>
<protein>
    <submittedName>
        <fullName evidence="1">Uncharacterized protein</fullName>
    </submittedName>
</protein>
<evidence type="ECO:0000313" key="1">
    <source>
        <dbReference type="EMBL" id="CAC5396687.1"/>
    </source>
</evidence>
<sequence length="198" mass="22476">MEIDSVEWFDGKICYLDEVLVYIPSESHKQYVSNSDSDGFREKRGNLHRNISTTLNKLGNSVQVLERSCSSSLPSNQCNIPGKIDPKQTIYNFHSGSPTQTDIEWMPPENSNSFQNLTYELELGKNGVRTRLANRRVPVIRIYTTDTKAILDKHCWSFQKSETSSCDLFVRAVDILHVTKLTAGPWSDAIKLTFNPTT</sequence>
<proteinExistence type="predicted"/>
<organism evidence="1 2">
    <name type="scientific">Mytilus coruscus</name>
    <name type="common">Sea mussel</name>
    <dbReference type="NCBI Taxonomy" id="42192"/>
    <lineage>
        <taxon>Eukaryota</taxon>
        <taxon>Metazoa</taxon>
        <taxon>Spiralia</taxon>
        <taxon>Lophotrochozoa</taxon>
        <taxon>Mollusca</taxon>
        <taxon>Bivalvia</taxon>
        <taxon>Autobranchia</taxon>
        <taxon>Pteriomorphia</taxon>
        <taxon>Mytilida</taxon>
        <taxon>Mytiloidea</taxon>
        <taxon>Mytilidae</taxon>
        <taxon>Mytilinae</taxon>
        <taxon>Mytilus</taxon>
    </lineage>
</organism>
<dbReference type="EMBL" id="CACVKT020005631">
    <property type="protein sequence ID" value="CAC5396687.1"/>
    <property type="molecule type" value="Genomic_DNA"/>
</dbReference>
<dbReference type="Proteomes" id="UP000507470">
    <property type="component" value="Unassembled WGS sequence"/>
</dbReference>
<reference evidence="1 2" key="1">
    <citation type="submission" date="2020-06" db="EMBL/GenBank/DDBJ databases">
        <authorList>
            <person name="Li R."/>
            <person name="Bekaert M."/>
        </authorList>
    </citation>
    <scope>NUCLEOTIDE SEQUENCE [LARGE SCALE GENOMIC DNA]</scope>
    <source>
        <strain evidence="2">wild</strain>
    </source>
</reference>
<evidence type="ECO:0000313" key="2">
    <source>
        <dbReference type="Proteomes" id="UP000507470"/>
    </source>
</evidence>
<keyword evidence="2" id="KW-1185">Reference proteome</keyword>